<sequence length="139" mass="14523">MKKRPDGIKTYKGPAGGWGALKAVAEALSHQNLAAQGAATLLKANQPEGFDCPGCAWPDSKHTSSLRDGDLIDIHAVTVDGPKHTVHGYTAVAYDLPPGSVGGYYPEMNAVVAIGHYDRLSGTPAYKGVPVRIVRSASA</sequence>
<dbReference type="eggNOG" id="COG0243">
    <property type="taxonomic scope" value="Bacteria"/>
</dbReference>
<organism evidence="1 2">
    <name type="scientific">Martelella mediterranea DSM 17316</name>
    <dbReference type="NCBI Taxonomy" id="1122214"/>
    <lineage>
        <taxon>Bacteria</taxon>
        <taxon>Pseudomonadati</taxon>
        <taxon>Pseudomonadota</taxon>
        <taxon>Alphaproteobacteria</taxon>
        <taxon>Hyphomicrobiales</taxon>
        <taxon>Aurantimonadaceae</taxon>
        <taxon>Martelella</taxon>
    </lineage>
</organism>
<evidence type="ECO:0000313" key="1">
    <source>
        <dbReference type="EMBL" id="AQZ52231.1"/>
    </source>
</evidence>
<name>A0A1U9Z3G6_9HYPH</name>
<evidence type="ECO:0000313" key="2">
    <source>
        <dbReference type="Proteomes" id="UP000191135"/>
    </source>
</evidence>
<proteinExistence type="predicted"/>
<dbReference type="Proteomes" id="UP000191135">
    <property type="component" value="Chromosome"/>
</dbReference>
<gene>
    <name evidence="1" type="ORF">Mame_02908</name>
</gene>
<dbReference type="AlphaFoldDB" id="A0A1U9Z3G6"/>
<dbReference type="InterPro" id="IPR009010">
    <property type="entry name" value="Asp_de-COase-like_dom_sf"/>
</dbReference>
<dbReference type="KEGG" id="mmed:Mame_02908"/>
<dbReference type="STRING" id="1122214.Mame_02908"/>
<reference evidence="1 2" key="1">
    <citation type="submission" date="2017-03" db="EMBL/GenBank/DDBJ databases">
        <title>Foreign affairs: Plasmid Transfer between Roseobacters and Rhizobia.</title>
        <authorList>
            <person name="Bartling P."/>
            <person name="Bunk B."/>
            <person name="Overmann J."/>
            <person name="Brinkmann H."/>
            <person name="Petersen J."/>
        </authorList>
    </citation>
    <scope>NUCLEOTIDE SEQUENCE [LARGE SCALE GENOMIC DNA]</scope>
    <source>
        <strain evidence="1 2">MACL11</strain>
    </source>
</reference>
<keyword evidence="2" id="KW-1185">Reference proteome</keyword>
<protein>
    <submittedName>
        <fullName evidence="1">Putative oxidoreductase</fullName>
    </submittedName>
</protein>
<dbReference type="EMBL" id="CP020330">
    <property type="protein sequence ID" value="AQZ52231.1"/>
    <property type="molecule type" value="Genomic_DNA"/>
</dbReference>
<dbReference type="SUPFAM" id="SSF50692">
    <property type="entry name" value="ADC-like"/>
    <property type="match status" value="1"/>
</dbReference>
<accession>A0A1U9Z3G6</accession>